<dbReference type="Gene3D" id="2.40.70.10">
    <property type="entry name" value="Acid Proteases"/>
    <property type="match status" value="1"/>
</dbReference>
<dbReference type="PROSITE" id="PS00141">
    <property type="entry name" value="ASP_PROTEASE"/>
    <property type="match status" value="1"/>
</dbReference>
<feature type="signal peptide" evidence="5">
    <location>
        <begin position="1"/>
        <end position="18"/>
    </location>
</feature>
<comment type="caution">
    <text evidence="7">The sequence shown here is derived from an EMBL/GenBank/DDBJ whole genome shotgun (WGS) entry which is preliminary data.</text>
</comment>
<dbReference type="PROSITE" id="PS51767">
    <property type="entry name" value="PEPTIDASE_A1"/>
    <property type="match status" value="1"/>
</dbReference>
<evidence type="ECO:0000256" key="4">
    <source>
        <dbReference type="SAM" id="MobiDB-lite"/>
    </source>
</evidence>
<dbReference type="InterPro" id="IPR001969">
    <property type="entry name" value="Aspartic_peptidase_AS"/>
</dbReference>
<keyword evidence="8" id="KW-1185">Reference proteome</keyword>
<gene>
    <name evidence="7" type="ORF">Amon01_000717200</name>
</gene>
<dbReference type="EMBL" id="BSXU01005064">
    <property type="protein sequence ID" value="GMG50195.1"/>
    <property type="molecule type" value="Genomic_DNA"/>
</dbReference>
<evidence type="ECO:0000313" key="7">
    <source>
        <dbReference type="EMBL" id="GMG50195.1"/>
    </source>
</evidence>
<dbReference type="InterPro" id="IPR033121">
    <property type="entry name" value="PEPTIDASE_A1"/>
</dbReference>
<dbReference type="OrthoDB" id="337038at2759"/>
<feature type="domain" description="Peptidase A1" evidence="6">
    <location>
        <begin position="107"/>
        <end position="178"/>
    </location>
</feature>
<protein>
    <submittedName>
        <fullName evidence="7">Unnamed protein product</fullName>
    </submittedName>
</protein>
<dbReference type="AlphaFoldDB" id="A0A9W6Z2Q2"/>
<dbReference type="SUPFAM" id="SSF50630">
    <property type="entry name" value="Acid proteases"/>
    <property type="match status" value="1"/>
</dbReference>
<reference evidence="7" key="1">
    <citation type="submission" date="2023-04" db="EMBL/GenBank/DDBJ databases">
        <title>Ambrosiozyma monospora NBRC 1965.</title>
        <authorList>
            <person name="Ichikawa N."/>
            <person name="Sato H."/>
            <person name="Tonouchi N."/>
        </authorList>
    </citation>
    <scope>NUCLEOTIDE SEQUENCE</scope>
    <source>
        <strain evidence="7">NBRC 1965</strain>
    </source>
</reference>
<keyword evidence="2" id="KW-0645">Protease</keyword>
<keyword evidence="2" id="KW-0064">Aspartyl protease</keyword>
<keyword evidence="1 5" id="KW-0732">Signal</keyword>
<evidence type="ECO:0000256" key="2">
    <source>
        <dbReference type="ARBA" id="ARBA00022750"/>
    </source>
</evidence>
<dbReference type="Proteomes" id="UP001165063">
    <property type="component" value="Unassembled WGS sequence"/>
</dbReference>
<evidence type="ECO:0000256" key="1">
    <source>
        <dbReference type="ARBA" id="ARBA00022729"/>
    </source>
</evidence>
<evidence type="ECO:0000256" key="3">
    <source>
        <dbReference type="ARBA" id="ARBA00023157"/>
    </source>
</evidence>
<feature type="compositionally biased region" description="Low complexity" evidence="4">
    <location>
        <begin position="148"/>
        <end position="160"/>
    </location>
</feature>
<keyword evidence="2" id="KW-0378">Hydrolase</keyword>
<keyword evidence="3" id="KW-1015">Disulfide bond</keyword>
<sequence length="178" mass="18568">MRLNFVPLFAILSHLTAGFSISDDLVEAIKRDSSSGSNSTIHTPGYVKLSAKKSYAESAPGLLPNSTLSATNSTSDNLISKRIASLHKSTNADGDDEFIMKNQAVFYSVDVAIGSNENIVTVLVDTGSSDFWVMSPKNPYCAAGTGGDSQSTLGSSSSSSSDDDSGKTGYGSIDCSQC</sequence>
<name>A0A9W6Z2Q2_AMBMO</name>
<evidence type="ECO:0000259" key="6">
    <source>
        <dbReference type="PROSITE" id="PS51767"/>
    </source>
</evidence>
<organism evidence="7 8">
    <name type="scientific">Ambrosiozyma monospora</name>
    <name type="common">Yeast</name>
    <name type="synonym">Endomycopsis monosporus</name>
    <dbReference type="NCBI Taxonomy" id="43982"/>
    <lineage>
        <taxon>Eukaryota</taxon>
        <taxon>Fungi</taxon>
        <taxon>Dikarya</taxon>
        <taxon>Ascomycota</taxon>
        <taxon>Saccharomycotina</taxon>
        <taxon>Pichiomycetes</taxon>
        <taxon>Pichiales</taxon>
        <taxon>Pichiaceae</taxon>
        <taxon>Ambrosiozyma</taxon>
    </lineage>
</organism>
<dbReference type="GO" id="GO:0004190">
    <property type="term" value="F:aspartic-type endopeptidase activity"/>
    <property type="evidence" value="ECO:0007669"/>
    <property type="project" value="UniProtKB-KW"/>
</dbReference>
<dbReference type="GO" id="GO:0006508">
    <property type="term" value="P:proteolysis"/>
    <property type="evidence" value="ECO:0007669"/>
    <property type="project" value="InterPro"/>
</dbReference>
<feature type="chain" id="PRO_5040953195" evidence="5">
    <location>
        <begin position="19"/>
        <end position="178"/>
    </location>
</feature>
<evidence type="ECO:0000313" key="8">
    <source>
        <dbReference type="Proteomes" id="UP001165063"/>
    </source>
</evidence>
<dbReference type="InterPro" id="IPR021109">
    <property type="entry name" value="Peptidase_aspartic_dom_sf"/>
</dbReference>
<dbReference type="Pfam" id="PF00026">
    <property type="entry name" value="Asp"/>
    <property type="match status" value="1"/>
</dbReference>
<feature type="region of interest" description="Disordered" evidence="4">
    <location>
        <begin position="143"/>
        <end position="178"/>
    </location>
</feature>
<evidence type="ECO:0000256" key="5">
    <source>
        <dbReference type="SAM" id="SignalP"/>
    </source>
</evidence>
<proteinExistence type="predicted"/>
<accession>A0A9W6Z2Q2</accession>